<proteinExistence type="predicted"/>
<accession>A0A2H0DXD0</accession>
<dbReference type="Proteomes" id="UP000231143">
    <property type="component" value="Unassembled WGS sequence"/>
</dbReference>
<feature type="non-terminal residue" evidence="1">
    <location>
        <position position="1"/>
    </location>
</feature>
<sequence length="176" mass="20337">NVSKVPKVFRHYLWRLLDGIIWVLAVNVINREGEIIKALKLIGGKADEYRAGYIEYPLRAFIREVLEESGGIRVCDAEEVFSLTKDDYESSFFTAKHTMHFFLVGPEDHFGDVGETTDSTPAFWVPISEFGRNHLHSHHEGFFACLDLACEKYPGFLNILRTQKYFENFEPKEKSE</sequence>
<dbReference type="EMBL" id="PCTT01000047">
    <property type="protein sequence ID" value="PIP86832.1"/>
    <property type="molecule type" value="Genomic_DNA"/>
</dbReference>
<dbReference type="InterPro" id="IPR015797">
    <property type="entry name" value="NUDIX_hydrolase-like_dom_sf"/>
</dbReference>
<gene>
    <name evidence="1" type="ORF">COW81_03555</name>
</gene>
<protein>
    <recommendedName>
        <fullName evidence="3">Nudix hydrolase domain-containing protein</fullName>
    </recommendedName>
</protein>
<dbReference type="SUPFAM" id="SSF55811">
    <property type="entry name" value="Nudix"/>
    <property type="match status" value="1"/>
</dbReference>
<evidence type="ECO:0000313" key="2">
    <source>
        <dbReference type="Proteomes" id="UP000231143"/>
    </source>
</evidence>
<organism evidence="1 2">
    <name type="scientific">Candidatus Campbellbacteria bacterium CG22_combo_CG10-13_8_21_14_all_36_13</name>
    <dbReference type="NCBI Taxonomy" id="1974529"/>
    <lineage>
        <taxon>Bacteria</taxon>
        <taxon>Candidatus Campbelliibacteriota</taxon>
    </lineage>
</organism>
<comment type="caution">
    <text evidence="1">The sequence shown here is derived from an EMBL/GenBank/DDBJ whole genome shotgun (WGS) entry which is preliminary data.</text>
</comment>
<dbReference type="Gene3D" id="3.90.79.10">
    <property type="entry name" value="Nucleoside Triphosphate Pyrophosphohydrolase"/>
    <property type="match status" value="1"/>
</dbReference>
<evidence type="ECO:0008006" key="3">
    <source>
        <dbReference type="Google" id="ProtNLM"/>
    </source>
</evidence>
<name>A0A2H0DXD0_9BACT</name>
<dbReference type="AlphaFoldDB" id="A0A2H0DXD0"/>
<reference evidence="1 2" key="1">
    <citation type="submission" date="2017-09" db="EMBL/GenBank/DDBJ databases">
        <title>Depth-based differentiation of microbial function through sediment-hosted aquifers and enrichment of novel symbionts in the deep terrestrial subsurface.</title>
        <authorList>
            <person name="Probst A.J."/>
            <person name="Ladd B."/>
            <person name="Jarett J.K."/>
            <person name="Geller-Mcgrath D.E."/>
            <person name="Sieber C.M."/>
            <person name="Emerson J.B."/>
            <person name="Anantharaman K."/>
            <person name="Thomas B.C."/>
            <person name="Malmstrom R."/>
            <person name="Stieglmeier M."/>
            <person name="Klingl A."/>
            <person name="Woyke T."/>
            <person name="Ryan C.M."/>
            <person name="Banfield J.F."/>
        </authorList>
    </citation>
    <scope>NUCLEOTIDE SEQUENCE [LARGE SCALE GENOMIC DNA]</scope>
    <source>
        <strain evidence="1">CG22_combo_CG10-13_8_21_14_all_36_13</strain>
    </source>
</reference>
<dbReference type="CDD" id="cd02883">
    <property type="entry name" value="NUDIX_Hydrolase"/>
    <property type="match status" value="1"/>
</dbReference>
<evidence type="ECO:0000313" key="1">
    <source>
        <dbReference type="EMBL" id="PIP86832.1"/>
    </source>
</evidence>